<dbReference type="Proteomes" id="UP001595765">
    <property type="component" value="Unassembled WGS sequence"/>
</dbReference>
<dbReference type="EMBL" id="JBHSBB010000014">
    <property type="protein sequence ID" value="MFC4034575.1"/>
    <property type="molecule type" value="Genomic_DNA"/>
</dbReference>
<evidence type="ECO:0000313" key="2">
    <source>
        <dbReference type="Proteomes" id="UP001595765"/>
    </source>
</evidence>
<evidence type="ECO:0000313" key="1">
    <source>
        <dbReference type="EMBL" id="MFC4034575.1"/>
    </source>
</evidence>
<proteinExistence type="predicted"/>
<name>A0ABV8HRA8_9ACTN</name>
<protein>
    <submittedName>
        <fullName evidence="1">Uncharacterized protein</fullName>
    </submittedName>
</protein>
<dbReference type="RefSeq" id="WP_386432923.1">
    <property type="nucleotide sequence ID" value="NZ_JBHSBB010000014.1"/>
</dbReference>
<keyword evidence="2" id="KW-1185">Reference proteome</keyword>
<comment type="caution">
    <text evidence="1">The sequence shown here is derived from an EMBL/GenBank/DDBJ whole genome shotgun (WGS) entry which is preliminary data.</text>
</comment>
<sequence>MATADGAASIRPGGPLLRGVVTMRLPNDHGSVTTPQPTMEYGGLPYCPVGSIVRIDIGDAQRCLSWDADKVAGAVRDAAEVEITGTDWQGVAEMRTELAAALDRLQRRRPG</sequence>
<reference evidence="2" key="1">
    <citation type="journal article" date="2019" name="Int. J. Syst. Evol. Microbiol.">
        <title>The Global Catalogue of Microorganisms (GCM) 10K type strain sequencing project: providing services to taxonomists for standard genome sequencing and annotation.</title>
        <authorList>
            <consortium name="The Broad Institute Genomics Platform"/>
            <consortium name="The Broad Institute Genome Sequencing Center for Infectious Disease"/>
            <person name="Wu L."/>
            <person name="Ma J."/>
        </authorList>
    </citation>
    <scope>NUCLEOTIDE SEQUENCE [LARGE SCALE GENOMIC DNA]</scope>
    <source>
        <strain evidence="2">CGMCC 4.7237</strain>
    </source>
</reference>
<gene>
    <name evidence="1" type="ORF">ACFO3J_24305</name>
</gene>
<accession>A0ABV8HRA8</accession>
<organism evidence="1 2">
    <name type="scientific">Streptomyces polygonati</name>
    <dbReference type="NCBI Taxonomy" id="1617087"/>
    <lineage>
        <taxon>Bacteria</taxon>
        <taxon>Bacillati</taxon>
        <taxon>Actinomycetota</taxon>
        <taxon>Actinomycetes</taxon>
        <taxon>Kitasatosporales</taxon>
        <taxon>Streptomycetaceae</taxon>
        <taxon>Streptomyces</taxon>
    </lineage>
</organism>